<keyword evidence="2" id="KW-0808">Transferase</keyword>
<gene>
    <name evidence="2" type="ORF">BV898_07162</name>
</gene>
<proteinExistence type="predicted"/>
<keyword evidence="2" id="KW-0418">Kinase</keyword>
<evidence type="ECO:0000259" key="1">
    <source>
        <dbReference type="PROSITE" id="PS50146"/>
    </source>
</evidence>
<dbReference type="AlphaFoldDB" id="A0A1W0WU88"/>
<dbReference type="SMART" id="SM00046">
    <property type="entry name" value="DAGKc"/>
    <property type="match status" value="1"/>
</dbReference>
<dbReference type="PROSITE" id="PS50146">
    <property type="entry name" value="DAGK"/>
    <property type="match status" value="1"/>
</dbReference>
<dbReference type="InterPro" id="IPR050187">
    <property type="entry name" value="Lipid_Phosphate_FormReg"/>
</dbReference>
<dbReference type="GO" id="GO:0006672">
    <property type="term" value="P:ceramide metabolic process"/>
    <property type="evidence" value="ECO:0007669"/>
    <property type="project" value="TreeGrafter"/>
</dbReference>
<dbReference type="InterPro" id="IPR001206">
    <property type="entry name" value="Diacylglycerol_kinase_cat_dom"/>
</dbReference>
<evidence type="ECO:0000313" key="2">
    <source>
        <dbReference type="EMBL" id="OQV18723.1"/>
    </source>
</evidence>
<dbReference type="InterPro" id="IPR017438">
    <property type="entry name" value="ATP-NAD_kinase_N"/>
</dbReference>
<reference evidence="3" key="1">
    <citation type="submission" date="2017-01" db="EMBL/GenBank/DDBJ databases">
        <title>Comparative genomics of anhydrobiosis in the tardigrade Hypsibius dujardini.</title>
        <authorList>
            <person name="Yoshida Y."/>
            <person name="Koutsovoulos G."/>
            <person name="Laetsch D."/>
            <person name="Stevens L."/>
            <person name="Kumar S."/>
            <person name="Horikawa D."/>
            <person name="Ishino K."/>
            <person name="Komine S."/>
            <person name="Tomita M."/>
            <person name="Blaxter M."/>
            <person name="Arakawa K."/>
        </authorList>
    </citation>
    <scope>NUCLEOTIDE SEQUENCE [LARGE SCALE GENOMIC DNA]</scope>
    <source>
        <strain evidence="3">Z151</strain>
    </source>
</reference>
<dbReference type="InterPro" id="IPR016064">
    <property type="entry name" value="NAD/diacylglycerol_kinase_sf"/>
</dbReference>
<dbReference type="Pfam" id="PF00781">
    <property type="entry name" value="DAGK_cat"/>
    <property type="match status" value="1"/>
</dbReference>
<comment type="caution">
    <text evidence="2">The sequence shown here is derived from an EMBL/GenBank/DDBJ whole genome shotgun (WGS) entry which is preliminary data.</text>
</comment>
<dbReference type="GO" id="GO:0001729">
    <property type="term" value="F:ceramide kinase activity"/>
    <property type="evidence" value="ECO:0007669"/>
    <property type="project" value="TreeGrafter"/>
</dbReference>
<dbReference type="PANTHER" id="PTHR12358:SF111">
    <property type="entry name" value="CERAMIDE KINASE, ISOFORM A"/>
    <property type="match status" value="1"/>
</dbReference>
<dbReference type="EMBL" id="MTYJ01000046">
    <property type="protein sequence ID" value="OQV18723.1"/>
    <property type="molecule type" value="Genomic_DNA"/>
</dbReference>
<sequence length="538" mass="59320">MASDSGGLLLSTEFHSDAKTTDTSIICRFNGINYTVHISDGALRFHSLPGYTGPLKEQEIFLRNILSAKLVGKNQSRRPLFSPRDFFSRRTGVYDASAATPELQLCVAKRVGEQKWRLKTVVLDFESAEFGERICADIGQFIEGLRSRPKRLMFFINPISGGGQALRLMTRRIIPHLKAAAMPFDYIVTTHSGHAREWILEQPDIGKAFDGLIAVGGDGIFNEILDGVIHRAQDEKITSKSDLSSPTVRVGIIPAGSTDSIGCCIGLGDPVSALIHILLGDHMKLDVGAVFRVQDGSLIKFFCAFLGYGFFSDTLRNSEKHWLRRYLGKTRYMLAGAKTFFLNRAYPGYISYRPAAEAGPDGYPDEGLTCRQNCPVCSEVGEKKSSTSAFSFSGTSDEEQEWQTLDGRFTNVIAVSLCCKSEKSPKGLAPTSHCGDGCLDLLFVKKLGYFRLLNYLISTSRGIGPRSVLGENLHACRAYELVFRSKKPPLDGQLDTLRSHPQNPRPSGTVMRNCARTDIHVKIYCQLIDIFGSGLESS</sequence>
<dbReference type="Gene3D" id="3.40.50.10330">
    <property type="entry name" value="Probable inorganic polyphosphate/atp-NAD kinase, domain 1"/>
    <property type="match status" value="1"/>
</dbReference>
<dbReference type="OrthoDB" id="530923at2759"/>
<dbReference type="Gene3D" id="2.60.200.40">
    <property type="match status" value="1"/>
</dbReference>
<evidence type="ECO:0000313" key="3">
    <source>
        <dbReference type="Proteomes" id="UP000192578"/>
    </source>
</evidence>
<protein>
    <submittedName>
        <fullName evidence="2">Ceramide kinase</fullName>
    </submittedName>
</protein>
<dbReference type="PANTHER" id="PTHR12358">
    <property type="entry name" value="SPHINGOSINE KINASE"/>
    <property type="match status" value="1"/>
</dbReference>
<dbReference type="GO" id="GO:0016020">
    <property type="term" value="C:membrane"/>
    <property type="evidence" value="ECO:0007669"/>
    <property type="project" value="GOC"/>
</dbReference>
<dbReference type="SUPFAM" id="SSF111331">
    <property type="entry name" value="NAD kinase/diacylglycerol kinase-like"/>
    <property type="match status" value="1"/>
</dbReference>
<keyword evidence="3" id="KW-1185">Reference proteome</keyword>
<feature type="domain" description="DAGKc" evidence="1">
    <location>
        <begin position="147"/>
        <end position="296"/>
    </location>
</feature>
<accession>A0A1W0WU88</accession>
<organism evidence="2 3">
    <name type="scientific">Hypsibius exemplaris</name>
    <name type="common">Freshwater tardigrade</name>
    <dbReference type="NCBI Taxonomy" id="2072580"/>
    <lineage>
        <taxon>Eukaryota</taxon>
        <taxon>Metazoa</taxon>
        <taxon>Ecdysozoa</taxon>
        <taxon>Tardigrada</taxon>
        <taxon>Eutardigrada</taxon>
        <taxon>Parachela</taxon>
        <taxon>Hypsibioidea</taxon>
        <taxon>Hypsibiidae</taxon>
        <taxon>Hypsibius</taxon>
    </lineage>
</organism>
<name>A0A1W0WU88_HYPEX</name>
<dbReference type="Proteomes" id="UP000192578">
    <property type="component" value="Unassembled WGS sequence"/>
</dbReference>